<dbReference type="PROSITE" id="PS51257">
    <property type="entry name" value="PROKAR_LIPOPROTEIN"/>
    <property type="match status" value="1"/>
</dbReference>
<name>A0A7Z0HXP8_9RHOB</name>
<protein>
    <recommendedName>
        <fullName evidence="3">Lipoprotein</fullName>
    </recommendedName>
</protein>
<dbReference type="EMBL" id="JACBXS010000006">
    <property type="protein sequence ID" value="NYS24213.1"/>
    <property type="molecule type" value="Genomic_DNA"/>
</dbReference>
<comment type="caution">
    <text evidence="1">The sequence shown here is derived from an EMBL/GenBank/DDBJ whole genome shotgun (WGS) entry which is preliminary data.</text>
</comment>
<reference evidence="1 2" key="1">
    <citation type="journal article" date="2000" name="Arch. Microbiol.">
        <title>Rhodobaca bogoriensis gen. nov. and sp. nov., an alkaliphilic purple nonsulfur bacterium from African Rift Valley soda lakes.</title>
        <authorList>
            <person name="Milford A.D."/>
            <person name="Achenbach L.A."/>
            <person name="Jung D.O."/>
            <person name="Madigan M.T."/>
        </authorList>
    </citation>
    <scope>NUCLEOTIDE SEQUENCE [LARGE SCALE GENOMIC DNA]</scope>
    <source>
        <strain evidence="1 2">2376</strain>
    </source>
</reference>
<organism evidence="1 2">
    <name type="scientific">Rhabdonatronobacter sediminivivens</name>
    <dbReference type="NCBI Taxonomy" id="2743469"/>
    <lineage>
        <taxon>Bacteria</taxon>
        <taxon>Pseudomonadati</taxon>
        <taxon>Pseudomonadota</taxon>
        <taxon>Alphaproteobacteria</taxon>
        <taxon>Rhodobacterales</taxon>
        <taxon>Paracoccaceae</taxon>
        <taxon>Rhabdonatronobacter</taxon>
    </lineage>
</organism>
<evidence type="ECO:0000313" key="1">
    <source>
        <dbReference type="EMBL" id="NYS24213.1"/>
    </source>
</evidence>
<evidence type="ECO:0000313" key="2">
    <source>
        <dbReference type="Proteomes" id="UP000529417"/>
    </source>
</evidence>
<dbReference type="RefSeq" id="WP_179904918.1">
    <property type="nucleotide sequence ID" value="NZ_JACBXS010000006.1"/>
</dbReference>
<proteinExistence type="predicted"/>
<gene>
    <name evidence="1" type="ORF">HUK65_04340</name>
</gene>
<dbReference type="Proteomes" id="UP000529417">
    <property type="component" value="Unassembled WGS sequence"/>
</dbReference>
<sequence>MSKPLLAGLALALVLGGCGTVRESRVNPFNWFGQSQEEVTLAPRGGWSGVVDNRALVAEVSEMAVERFPGGAIVRAAGITPTQGWWDAELVALNDGRPVDGVLTYEFRIAAPRTPTRVSTPQSRTVSAAVRISDRRLEGVRSIVVRGAQNARSAQR</sequence>
<evidence type="ECO:0008006" key="3">
    <source>
        <dbReference type="Google" id="ProtNLM"/>
    </source>
</evidence>
<keyword evidence="2" id="KW-1185">Reference proteome</keyword>
<dbReference type="AlphaFoldDB" id="A0A7Z0HXP8"/>
<accession>A0A7Z0HXP8</accession>